<evidence type="ECO:0000256" key="7">
    <source>
        <dbReference type="ARBA" id="ARBA00022801"/>
    </source>
</evidence>
<comment type="function">
    <text evidence="9">Single strand-specific metallo-endoribonuclease involved in late-stage 70S ribosome quality control and in maturation of the 3' terminus of the 16S rRNA.</text>
</comment>
<feature type="binding site" evidence="9">
    <location>
        <position position="128"/>
    </location>
    <ligand>
        <name>Zn(2+)</name>
        <dbReference type="ChEBI" id="CHEBI:29105"/>
        <note>catalytic</note>
    </ligand>
</feature>
<evidence type="ECO:0000313" key="11">
    <source>
        <dbReference type="Proteomes" id="UP000475545"/>
    </source>
</evidence>
<evidence type="ECO:0000256" key="9">
    <source>
        <dbReference type="HAMAP-Rule" id="MF_00009"/>
    </source>
</evidence>
<evidence type="ECO:0000256" key="4">
    <source>
        <dbReference type="ARBA" id="ARBA00022722"/>
    </source>
</evidence>
<dbReference type="Pfam" id="PF02130">
    <property type="entry name" value="YbeY"/>
    <property type="match status" value="1"/>
</dbReference>
<keyword evidence="8 9" id="KW-0862">Zinc</keyword>
<name>A0A6L7GN56_9ACTN</name>
<comment type="cofactor">
    <cofactor evidence="9">
        <name>Zn(2+)</name>
        <dbReference type="ChEBI" id="CHEBI:29105"/>
    </cofactor>
    <text evidence="9">Binds 1 zinc ion.</text>
</comment>
<dbReference type="GO" id="GO:0004521">
    <property type="term" value="F:RNA endonuclease activity"/>
    <property type="evidence" value="ECO:0007669"/>
    <property type="project" value="UniProtKB-UniRule"/>
</dbReference>
<dbReference type="HAMAP" id="MF_00009">
    <property type="entry name" value="Endoribonucl_YbeY"/>
    <property type="match status" value="1"/>
</dbReference>
<dbReference type="GO" id="GO:0008270">
    <property type="term" value="F:zinc ion binding"/>
    <property type="evidence" value="ECO:0007669"/>
    <property type="project" value="UniProtKB-UniRule"/>
</dbReference>
<evidence type="ECO:0000256" key="2">
    <source>
        <dbReference type="ARBA" id="ARBA00022517"/>
    </source>
</evidence>
<evidence type="ECO:0000256" key="6">
    <source>
        <dbReference type="ARBA" id="ARBA00022759"/>
    </source>
</evidence>
<proteinExistence type="inferred from homology"/>
<feature type="binding site" evidence="9">
    <location>
        <position position="122"/>
    </location>
    <ligand>
        <name>Zn(2+)</name>
        <dbReference type="ChEBI" id="CHEBI:29105"/>
        <note>catalytic</note>
    </ligand>
</feature>
<dbReference type="NCBIfam" id="TIGR00043">
    <property type="entry name" value="rRNA maturation RNase YbeY"/>
    <property type="match status" value="1"/>
</dbReference>
<dbReference type="RefSeq" id="WP_160901049.1">
    <property type="nucleotide sequence ID" value="NZ_CP102850.1"/>
</dbReference>
<evidence type="ECO:0000313" key="10">
    <source>
        <dbReference type="EMBL" id="MXP20993.1"/>
    </source>
</evidence>
<protein>
    <recommendedName>
        <fullName evidence="9">Endoribonuclease YbeY</fullName>
        <ecNumber evidence="9">3.1.-.-</ecNumber>
    </recommendedName>
</protein>
<accession>A0A6L7GN56</accession>
<sequence>MSIELANESGVEVPADLIISSARFAVAAMDVHPAAELSILCVDLDAMADMHMQWMDLPGPTDVMSFPMDELAPGGRPDAAEPGPAILGDIVLCPEFAAEQAKSARRSFEHELSMLTIHGVLHLLGYDHAEPEEEKEMFGLQNRILDDFYAERNRQAQVRRQSDRDTRLLTNIGFTDFTAGDNPSDEDD</sequence>
<dbReference type="InterPro" id="IPR020549">
    <property type="entry name" value="YbeY_CS"/>
</dbReference>
<organism evidence="10 11">
    <name type="scientific">Gordonia mangrovi</name>
    <dbReference type="NCBI Taxonomy" id="2665643"/>
    <lineage>
        <taxon>Bacteria</taxon>
        <taxon>Bacillati</taxon>
        <taxon>Actinomycetota</taxon>
        <taxon>Actinomycetes</taxon>
        <taxon>Mycobacteriales</taxon>
        <taxon>Gordoniaceae</taxon>
        <taxon>Gordonia</taxon>
    </lineage>
</organism>
<keyword evidence="9" id="KW-0963">Cytoplasm</keyword>
<dbReference type="Gene3D" id="3.40.390.30">
    <property type="entry name" value="Metalloproteases ('zincins'), catalytic domain"/>
    <property type="match status" value="1"/>
</dbReference>
<keyword evidence="6 9" id="KW-0255">Endonuclease</keyword>
<dbReference type="EC" id="3.1.-.-" evidence="9"/>
<feature type="binding site" evidence="9">
    <location>
        <position position="118"/>
    </location>
    <ligand>
        <name>Zn(2+)</name>
        <dbReference type="ChEBI" id="CHEBI:29105"/>
        <note>catalytic</note>
    </ligand>
</feature>
<dbReference type="PANTHER" id="PTHR46986:SF1">
    <property type="entry name" value="ENDORIBONUCLEASE YBEY, CHLOROPLASTIC"/>
    <property type="match status" value="1"/>
</dbReference>
<keyword evidence="4 9" id="KW-0540">Nuclease</keyword>
<dbReference type="EMBL" id="WMBR01000001">
    <property type="protein sequence ID" value="MXP20993.1"/>
    <property type="molecule type" value="Genomic_DNA"/>
</dbReference>
<keyword evidence="3 9" id="KW-0698">rRNA processing</keyword>
<dbReference type="InterPro" id="IPR002036">
    <property type="entry name" value="YbeY"/>
</dbReference>
<dbReference type="AlphaFoldDB" id="A0A6L7GN56"/>
<keyword evidence="5 9" id="KW-0479">Metal-binding</keyword>
<evidence type="ECO:0000256" key="8">
    <source>
        <dbReference type="ARBA" id="ARBA00022833"/>
    </source>
</evidence>
<dbReference type="GO" id="GO:0004222">
    <property type="term" value="F:metalloendopeptidase activity"/>
    <property type="evidence" value="ECO:0007669"/>
    <property type="project" value="InterPro"/>
</dbReference>
<reference evidence="10 11" key="1">
    <citation type="submission" date="2019-11" db="EMBL/GenBank/DDBJ databases">
        <title>Gordonia sp. nov., a novel actinobacterium isolated from mangrove soil in Hainan.</title>
        <authorList>
            <person name="Huang X."/>
            <person name="Xie Y."/>
            <person name="Chu X."/>
            <person name="Xiao K."/>
        </authorList>
    </citation>
    <scope>NUCLEOTIDE SEQUENCE [LARGE SCALE GENOMIC DNA]</scope>
    <source>
        <strain evidence="10 11">HNM0687</strain>
    </source>
</reference>
<dbReference type="PROSITE" id="PS01306">
    <property type="entry name" value="UPF0054"/>
    <property type="match status" value="1"/>
</dbReference>
<dbReference type="PANTHER" id="PTHR46986">
    <property type="entry name" value="ENDORIBONUCLEASE YBEY, CHLOROPLASTIC"/>
    <property type="match status" value="1"/>
</dbReference>
<comment type="subcellular location">
    <subcellularLocation>
        <location evidence="9">Cytoplasm</location>
    </subcellularLocation>
</comment>
<evidence type="ECO:0000256" key="1">
    <source>
        <dbReference type="ARBA" id="ARBA00010875"/>
    </source>
</evidence>
<keyword evidence="2 9" id="KW-0690">Ribosome biogenesis</keyword>
<dbReference type="SUPFAM" id="SSF55486">
    <property type="entry name" value="Metalloproteases ('zincins'), catalytic domain"/>
    <property type="match status" value="1"/>
</dbReference>
<evidence type="ECO:0000256" key="5">
    <source>
        <dbReference type="ARBA" id="ARBA00022723"/>
    </source>
</evidence>
<keyword evidence="11" id="KW-1185">Reference proteome</keyword>
<dbReference type="Proteomes" id="UP000475545">
    <property type="component" value="Unassembled WGS sequence"/>
</dbReference>
<comment type="caution">
    <text evidence="10">The sequence shown here is derived from an EMBL/GenBank/DDBJ whole genome shotgun (WGS) entry which is preliminary data.</text>
</comment>
<dbReference type="InterPro" id="IPR023091">
    <property type="entry name" value="MetalPrtase_cat_dom_sf_prd"/>
</dbReference>
<keyword evidence="7 9" id="KW-0378">Hydrolase</keyword>
<dbReference type="GO" id="GO:0006364">
    <property type="term" value="P:rRNA processing"/>
    <property type="evidence" value="ECO:0007669"/>
    <property type="project" value="UniProtKB-UniRule"/>
</dbReference>
<comment type="similarity">
    <text evidence="1 9">Belongs to the endoribonuclease YbeY family.</text>
</comment>
<evidence type="ECO:0000256" key="3">
    <source>
        <dbReference type="ARBA" id="ARBA00022552"/>
    </source>
</evidence>
<gene>
    <name evidence="9 10" type="primary">ybeY</name>
    <name evidence="10" type="ORF">GIY30_06435</name>
</gene>
<dbReference type="GO" id="GO:0005737">
    <property type="term" value="C:cytoplasm"/>
    <property type="evidence" value="ECO:0007669"/>
    <property type="project" value="UniProtKB-SubCell"/>
</dbReference>